<protein>
    <submittedName>
        <fullName evidence="2">Uncharacterized protein</fullName>
    </submittedName>
</protein>
<accession>A0A9N9UHQ5</accession>
<evidence type="ECO:0000256" key="1">
    <source>
        <dbReference type="SAM" id="SignalP"/>
    </source>
</evidence>
<sequence length="86" mass="9322">MLVMNFPLILAALGLATSVVASPIGMRDANTAVVRDAQPVIARAVQPGAVPRLARRTGDDKPEVHCHKHQHLSKHGLCANDRIRRN</sequence>
<dbReference type="EMBL" id="CABFNO020001476">
    <property type="protein sequence ID" value="CAG9991012.1"/>
    <property type="molecule type" value="Genomic_DNA"/>
</dbReference>
<dbReference type="AlphaFoldDB" id="A0A9N9UHQ5"/>
<reference evidence="2" key="1">
    <citation type="submission" date="2021-10" db="EMBL/GenBank/DDBJ databases">
        <authorList>
            <person name="Piombo E."/>
        </authorList>
    </citation>
    <scope>NUCLEOTIDE SEQUENCE</scope>
</reference>
<proteinExistence type="predicted"/>
<name>A0A9N9UHQ5_9HYPO</name>
<gene>
    <name evidence="2" type="ORF">CBYS24578_00007240</name>
</gene>
<feature type="chain" id="PRO_5040196435" evidence="1">
    <location>
        <begin position="22"/>
        <end position="86"/>
    </location>
</feature>
<dbReference type="Proteomes" id="UP000754883">
    <property type="component" value="Unassembled WGS sequence"/>
</dbReference>
<dbReference type="OrthoDB" id="5130129at2759"/>
<keyword evidence="3" id="KW-1185">Reference proteome</keyword>
<comment type="caution">
    <text evidence="2">The sequence shown here is derived from an EMBL/GenBank/DDBJ whole genome shotgun (WGS) entry which is preliminary data.</text>
</comment>
<keyword evidence="1" id="KW-0732">Signal</keyword>
<evidence type="ECO:0000313" key="3">
    <source>
        <dbReference type="Proteomes" id="UP000754883"/>
    </source>
</evidence>
<organism evidence="2 3">
    <name type="scientific">Clonostachys byssicola</name>
    <dbReference type="NCBI Taxonomy" id="160290"/>
    <lineage>
        <taxon>Eukaryota</taxon>
        <taxon>Fungi</taxon>
        <taxon>Dikarya</taxon>
        <taxon>Ascomycota</taxon>
        <taxon>Pezizomycotina</taxon>
        <taxon>Sordariomycetes</taxon>
        <taxon>Hypocreomycetidae</taxon>
        <taxon>Hypocreales</taxon>
        <taxon>Bionectriaceae</taxon>
        <taxon>Clonostachys</taxon>
    </lineage>
</organism>
<evidence type="ECO:0000313" key="2">
    <source>
        <dbReference type="EMBL" id="CAG9991012.1"/>
    </source>
</evidence>
<feature type="signal peptide" evidence="1">
    <location>
        <begin position="1"/>
        <end position="21"/>
    </location>
</feature>